<sequence length="185" mass="21538">MPIHFPGYDEYLILDDDILFSKNAPAFPKGGTDSFLMAQDPMKGVTDAPFVRFNGNTGVLLVGKNKRYLLDRVFDLPVTMGGAPHTTNEGFTIWGPYDQGLINEVAFKEQAVTELDFRFNYALVPEYWLNANQKKWVTSTLYRLRYYFTLMLPFHRNARNMRKAFVLHLINCRFIPYVDFVYNRL</sequence>
<dbReference type="InterPro" id="IPR029044">
    <property type="entry name" value="Nucleotide-diphossugar_trans"/>
</dbReference>
<comment type="caution">
    <text evidence="1">The sequence shown here is derived from an EMBL/GenBank/DDBJ whole genome shotgun (WGS) entry which is preliminary data.</text>
</comment>
<accession>A0A4Q1CGZ7</accession>
<gene>
    <name evidence="1" type="ORF">ESA94_15050</name>
</gene>
<organism evidence="1 2">
    <name type="scientific">Lacibacter luteus</name>
    <dbReference type="NCBI Taxonomy" id="2508719"/>
    <lineage>
        <taxon>Bacteria</taxon>
        <taxon>Pseudomonadati</taxon>
        <taxon>Bacteroidota</taxon>
        <taxon>Chitinophagia</taxon>
        <taxon>Chitinophagales</taxon>
        <taxon>Chitinophagaceae</taxon>
        <taxon>Lacibacter</taxon>
    </lineage>
</organism>
<dbReference type="SUPFAM" id="SSF53448">
    <property type="entry name" value="Nucleotide-diphospho-sugar transferases"/>
    <property type="match status" value="1"/>
</dbReference>
<protein>
    <submittedName>
        <fullName evidence="1">Uncharacterized protein</fullName>
    </submittedName>
</protein>
<dbReference type="Proteomes" id="UP000290204">
    <property type="component" value="Unassembled WGS sequence"/>
</dbReference>
<keyword evidence="2" id="KW-1185">Reference proteome</keyword>
<dbReference type="EMBL" id="SDHW01000004">
    <property type="protein sequence ID" value="RXK59449.1"/>
    <property type="molecule type" value="Genomic_DNA"/>
</dbReference>
<name>A0A4Q1CGZ7_9BACT</name>
<proteinExistence type="predicted"/>
<evidence type="ECO:0000313" key="1">
    <source>
        <dbReference type="EMBL" id="RXK59449.1"/>
    </source>
</evidence>
<dbReference type="RefSeq" id="WP_129131752.1">
    <property type="nucleotide sequence ID" value="NZ_SDHW01000004.1"/>
</dbReference>
<dbReference type="OrthoDB" id="1492698at2"/>
<evidence type="ECO:0000313" key="2">
    <source>
        <dbReference type="Proteomes" id="UP000290204"/>
    </source>
</evidence>
<dbReference type="AlphaFoldDB" id="A0A4Q1CGZ7"/>
<reference evidence="1 2" key="1">
    <citation type="submission" date="2019-01" db="EMBL/GenBank/DDBJ databases">
        <title>Lacibacter sp. strain TTM-7.</title>
        <authorList>
            <person name="Chen W.-M."/>
        </authorList>
    </citation>
    <scope>NUCLEOTIDE SEQUENCE [LARGE SCALE GENOMIC DNA]</scope>
    <source>
        <strain evidence="1 2">TTM-7</strain>
    </source>
</reference>